<proteinExistence type="predicted"/>
<comment type="caution">
    <text evidence="2">The sequence shown here is derived from an EMBL/GenBank/DDBJ whole genome shotgun (WGS) entry which is preliminary data.</text>
</comment>
<gene>
    <name evidence="2" type="ORF">SKAU_G00052750</name>
</gene>
<protein>
    <submittedName>
        <fullName evidence="2">Uncharacterized protein</fullName>
    </submittedName>
</protein>
<name>A0A9Q1G3H8_SYNKA</name>
<accession>A0A9Q1G3H8</accession>
<feature type="region of interest" description="Disordered" evidence="1">
    <location>
        <begin position="53"/>
        <end position="73"/>
    </location>
</feature>
<organism evidence="2 3">
    <name type="scientific">Synaphobranchus kaupii</name>
    <name type="common">Kaup's arrowtooth eel</name>
    <dbReference type="NCBI Taxonomy" id="118154"/>
    <lineage>
        <taxon>Eukaryota</taxon>
        <taxon>Metazoa</taxon>
        <taxon>Chordata</taxon>
        <taxon>Craniata</taxon>
        <taxon>Vertebrata</taxon>
        <taxon>Euteleostomi</taxon>
        <taxon>Actinopterygii</taxon>
        <taxon>Neopterygii</taxon>
        <taxon>Teleostei</taxon>
        <taxon>Anguilliformes</taxon>
        <taxon>Synaphobranchidae</taxon>
        <taxon>Synaphobranchus</taxon>
    </lineage>
</organism>
<keyword evidence="3" id="KW-1185">Reference proteome</keyword>
<evidence type="ECO:0000313" key="3">
    <source>
        <dbReference type="Proteomes" id="UP001152622"/>
    </source>
</evidence>
<sequence length="145" mass="15152">MLPLSAWCPPKLDLGVVTPACGPSLLSVRQDESHSERPVCLPDPELTQLGCAHAAHAEPGLGPATASSHPPAVHVNHPKVELCLHLKYLPSLTFHPCRCLTPESGNGAPGKREGSAGSGPGAPQEREGEVAELISVRKQGTGQRL</sequence>
<evidence type="ECO:0000313" key="2">
    <source>
        <dbReference type="EMBL" id="KAJ8374695.1"/>
    </source>
</evidence>
<dbReference type="Proteomes" id="UP001152622">
    <property type="component" value="Chromosome 2"/>
</dbReference>
<feature type="region of interest" description="Disordered" evidence="1">
    <location>
        <begin position="103"/>
        <end position="145"/>
    </location>
</feature>
<reference evidence="2" key="1">
    <citation type="journal article" date="2023" name="Science">
        <title>Genome structures resolve the early diversification of teleost fishes.</title>
        <authorList>
            <person name="Parey E."/>
            <person name="Louis A."/>
            <person name="Montfort J."/>
            <person name="Bouchez O."/>
            <person name="Roques C."/>
            <person name="Iampietro C."/>
            <person name="Lluch J."/>
            <person name="Castinel A."/>
            <person name="Donnadieu C."/>
            <person name="Desvignes T."/>
            <person name="Floi Bucao C."/>
            <person name="Jouanno E."/>
            <person name="Wen M."/>
            <person name="Mejri S."/>
            <person name="Dirks R."/>
            <person name="Jansen H."/>
            <person name="Henkel C."/>
            <person name="Chen W.J."/>
            <person name="Zahm M."/>
            <person name="Cabau C."/>
            <person name="Klopp C."/>
            <person name="Thompson A.W."/>
            <person name="Robinson-Rechavi M."/>
            <person name="Braasch I."/>
            <person name="Lecointre G."/>
            <person name="Bobe J."/>
            <person name="Postlethwait J.H."/>
            <person name="Berthelot C."/>
            <person name="Roest Crollius H."/>
            <person name="Guiguen Y."/>
        </authorList>
    </citation>
    <scope>NUCLEOTIDE SEQUENCE</scope>
    <source>
        <strain evidence="2">WJC10195</strain>
    </source>
</reference>
<dbReference type="EMBL" id="JAINUF010000002">
    <property type="protein sequence ID" value="KAJ8374695.1"/>
    <property type="molecule type" value="Genomic_DNA"/>
</dbReference>
<evidence type="ECO:0000256" key="1">
    <source>
        <dbReference type="SAM" id="MobiDB-lite"/>
    </source>
</evidence>
<dbReference type="AlphaFoldDB" id="A0A9Q1G3H8"/>